<reference evidence="1 2" key="1">
    <citation type="submission" date="2020-07" db="EMBL/GenBank/DDBJ databases">
        <title>Facklamia lactis sp. nov., isolated from raw milk.</title>
        <authorList>
            <person name="Doll E.V."/>
            <person name="Huptas C."/>
            <person name="Staib L."/>
            <person name="Wenning M."/>
            <person name="Scherer S."/>
        </authorList>
    </citation>
    <scope>NUCLEOTIDE SEQUENCE [LARGE SCALE GENOMIC DNA]</scope>
    <source>
        <strain evidence="1 2">DSM 111018</strain>
    </source>
</reference>
<proteinExistence type="predicted"/>
<sequence>MKLLANETYDGTQHFWYQMNLMIEHDYGLIFNTDLGILSTIVNKVKEDINHNASSNGIYWYLGREVDEIVCMLRYQQEQFIIQVNLKDFDFALNIDKVEGWKESLKNKLLSE</sequence>
<accession>A0ABS0LQA0</accession>
<evidence type="ECO:0000313" key="2">
    <source>
        <dbReference type="Proteomes" id="UP000721415"/>
    </source>
</evidence>
<evidence type="ECO:0000313" key="1">
    <source>
        <dbReference type="EMBL" id="MBG9986328.1"/>
    </source>
</evidence>
<name>A0ABS0LQA0_9LACT</name>
<organism evidence="1 2">
    <name type="scientific">Facklamia lactis</name>
    <dbReference type="NCBI Taxonomy" id="2749967"/>
    <lineage>
        <taxon>Bacteria</taxon>
        <taxon>Bacillati</taxon>
        <taxon>Bacillota</taxon>
        <taxon>Bacilli</taxon>
        <taxon>Lactobacillales</taxon>
        <taxon>Aerococcaceae</taxon>
        <taxon>Facklamia</taxon>
    </lineage>
</organism>
<keyword evidence="2" id="KW-1185">Reference proteome</keyword>
<gene>
    <name evidence="1" type="ORF">HZY91_05400</name>
</gene>
<dbReference type="Proteomes" id="UP000721415">
    <property type="component" value="Unassembled WGS sequence"/>
</dbReference>
<dbReference type="RefSeq" id="WP_197115225.1">
    <property type="nucleotide sequence ID" value="NZ_JACBXQ010000002.1"/>
</dbReference>
<protein>
    <submittedName>
        <fullName evidence="1">Uncharacterized protein</fullName>
    </submittedName>
</protein>
<dbReference type="EMBL" id="JACBXQ010000002">
    <property type="protein sequence ID" value="MBG9986328.1"/>
    <property type="molecule type" value="Genomic_DNA"/>
</dbReference>
<comment type="caution">
    <text evidence="1">The sequence shown here is derived from an EMBL/GenBank/DDBJ whole genome shotgun (WGS) entry which is preliminary data.</text>
</comment>